<protein>
    <submittedName>
        <fullName evidence="3">Uncharacterized protein</fullName>
    </submittedName>
</protein>
<dbReference type="Proteomes" id="UP001152523">
    <property type="component" value="Unassembled WGS sequence"/>
</dbReference>
<feature type="region of interest" description="Disordered" evidence="1">
    <location>
        <begin position="1"/>
        <end position="20"/>
    </location>
</feature>
<name>A0AAV0FD27_9ASTE</name>
<evidence type="ECO:0000313" key="4">
    <source>
        <dbReference type="Proteomes" id="UP001152523"/>
    </source>
</evidence>
<evidence type="ECO:0000256" key="1">
    <source>
        <dbReference type="SAM" id="MobiDB-lite"/>
    </source>
</evidence>
<keyword evidence="2" id="KW-0732">Signal</keyword>
<keyword evidence="4" id="KW-1185">Reference proteome</keyword>
<feature type="signal peptide" evidence="2">
    <location>
        <begin position="1"/>
        <end position="45"/>
    </location>
</feature>
<organism evidence="3 4">
    <name type="scientific">Cuscuta epithymum</name>
    <dbReference type="NCBI Taxonomy" id="186058"/>
    <lineage>
        <taxon>Eukaryota</taxon>
        <taxon>Viridiplantae</taxon>
        <taxon>Streptophyta</taxon>
        <taxon>Embryophyta</taxon>
        <taxon>Tracheophyta</taxon>
        <taxon>Spermatophyta</taxon>
        <taxon>Magnoliopsida</taxon>
        <taxon>eudicotyledons</taxon>
        <taxon>Gunneridae</taxon>
        <taxon>Pentapetalae</taxon>
        <taxon>asterids</taxon>
        <taxon>lamiids</taxon>
        <taxon>Solanales</taxon>
        <taxon>Convolvulaceae</taxon>
        <taxon>Cuscuteae</taxon>
        <taxon>Cuscuta</taxon>
        <taxon>Cuscuta subgen. Cuscuta</taxon>
    </lineage>
</organism>
<dbReference type="EMBL" id="CAMAPF010000976">
    <property type="protein sequence ID" value="CAH9133469.1"/>
    <property type="molecule type" value="Genomic_DNA"/>
</dbReference>
<comment type="caution">
    <text evidence="3">The sequence shown here is derived from an EMBL/GenBank/DDBJ whole genome shotgun (WGS) entry which is preliminary data.</text>
</comment>
<proteinExistence type="predicted"/>
<sequence length="113" mass="12618">MIMRSSGSGEKKKFDVGGSGFQQRKRRILEDLALWILLWFAAAGASPPPEHYHTVIVITDQPQVTPPPGHLRLELPSAIPFCRRDLRTHGLGVSLIPPLMKVWRSGKVLSKLK</sequence>
<evidence type="ECO:0000313" key="3">
    <source>
        <dbReference type="EMBL" id="CAH9133469.1"/>
    </source>
</evidence>
<accession>A0AAV0FD27</accession>
<dbReference type="AlphaFoldDB" id="A0AAV0FD27"/>
<gene>
    <name evidence="3" type="ORF">CEPIT_LOCUS32969</name>
</gene>
<evidence type="ECO:0000256" key="2">
    <source>
        <dbReference type="SAM" id="SignalP"/>
    </source>
</evidence>
<reference evidence="3" key="1">
    <citation type="submission" date="2022-07" db="EMBL/GenBank/DDBJ databases">
        <authorList>
            <person name="Macas J."/>
            <person name="Novak P."/>
            <person name="Neumann P."/>
        </authorList>
    </citation>
    <scope>NUCLEOTIDE SEQUENCE</scope>
</reference>
<feature type="chain" id="PRO_5043437797" evidence="2">
    <location>
        <begin position="46"/>
        <end position="113"/>
    </location>
</feature>